<feature type="region of interest" description="Disordered" evidence="1">
    <location>
        <begin position="85"/>
        <end position="108"/>
    </location>
</feature>
<evidence type="ECO:0000313" key="3">
    <source>
        <dbReference type="Proteomes" id="UP000191500"/>
    </source>
</evidence>
<evidence type="ECO:0000256" key="1">
    <source>
        <dbReference type="SAM" id="MobiDB-lite"/>
    </source>
</evidence>
<evidence type="ECO:0000313" key="2">
    <source>
        <dbReference type="EMBL" id="OQE43588.1"/>
    </source>
</evidence>
<proteinExistence type="predicted"/>
<reference evidence="3" key="1">
    <citation type="journal article" date="2017" name="Nat. Microbiol.">
        <title>Global analysis of biosynthetic gene clusters reveals vast potential of secondary metabolite production in Penicillium species.</title>
        <authorList>
            <person name="Nielsen J.C."/>
            <person name="Grijseels S."/>
            <person name="Prigent S."/>
            <person name="Ji B."/>
            <person name="Dainat J."/>
            <person name="Nielsen K.F."/>
            <person name="Frisvad J.C."/>
            <person name="Workman M."/>
            <person name="Nielsen J."/>
        </authorList>
    </citation>
    <scope>NUCLEOTIDE SEQUENCE [LARGE SCALE GENOMIC DNA]</scope>
    <source>
        <strain evidence="3">IBT 31321</strain>
    </source>
</reference>
<protein>
    <submittedName>
        <fullName evidence="2">Uncharacterized protein</fullName>
    </submittedName>
</protein>
<organism evidence="2 3">
    <name type="scientific">Penicillium coprophilum</name>
    <dbReference type="NCBI Taxonomy" id="36646"/>
    <lineage>
        <taxon>Eukaryota</taxon>
        <taxon>Fungi</taxon>
        <taxon>Dikarya</taxon>
        <taxon>Ascomycota</taxon>
        <taxon>Pezizomycotina</taxon>
        <taxon>Eurotiomycetes</taxon>
        <taxon>Eurotiomycetidae</taxon>
        <taxon>Eurotiales</taxon>
        <taxon>Aspergillaceae</taxon>
        <taxon>Penicillium</taxon>
    </lineage>
</organism>
<name>A0A1V6UYW3_9EURO</name>
<accession>A0A1V6UYW3</accession>
<dbReference type="AlphaFoldDB" id="A0A1V6UYW3"/>
<keyword evidence="3" id="KW-1185">Reference proteome</keyword>
<comment type="caution">
    <text evidence="2">The sequence shown here is derived from an EMBL/GenBank/DDBJ whole genome shotgun (WGS) entry which is preliminary data.</text>
</comment>
<sequence length="286" mass="31848">MDPPKHHLRRRRIKQEPAKMKQDPTIAPHVMPKATQELEQPGISESIIHRVGDALIKASDDVHEQAKKSLIKVEKHDLDLIHGLEDQKVDTDQHQKPSSEDIDMPLAPKFNSIEPSVTVGKSEHDLAAGFEDQRAATKLDRKSSFNDTKMLLTPDIHLVELSIKIEKVDPDLAAIMSEQRVPIGAKQDPSCEDTEMPLAPEFDLAKPMIEVKKSDPDLASVGKQDTSRKDVEMPLAPKVDANKLTAKPDLSDSKRIFGHNFTRPALHLVFQDMGKATEAREKATGL</sequence>
<feature type="compositionally biased region" description="Basic residues" evidence="1">
    <location>
        <begin position="1"/>
        <end position="13"/>
    </location>
</feature>
<feature type="compositionally biased region" description="Basic and acidic residues" evidence="1">
    <location>
        <begin position="85"/>
        <end position="99"/>
    </location>
</feature>
<feature type="region of interest" description="Disordered" evidence="1">
    <location>
        <begin position="1"/>
        <end position="40"/>
    </location>
</feature>
<dbReference type="EMBL" id="MDDG01000003">
    <property type="protein sequence ID" value="OQE43588.1"/>
    <property type="molecule type" value="Genomic_DNA"/>
</dbReference>
<gene>
    <name evidence="2" type="ORF">PENCOP_c003G07788</name>
</gene>
<dbReference type="Proteomes" id="UP000191500">
    <property type="component" value="Unassembled WGS sequence"/>
</dbReference>
<dbReference type="STRING" id="36646.A0A1V6UYW3"/>
<feature type="region of interest" description="Disordered" evidence="1">
    <location>
        <begin position="213"/>
        <end position="244"/>
    </location>
</feature>